<organism evidence="1 2">
    <name type="scientific">Helianthus annuus</name>
    <name type="common">Common sunflower</name>
    <dbReference type="NCBI Taxonomy" id="4232"/>
    <lineage>
        <taxon>Eukaryota</taxon>
        <taxon>Viridiplantae</taxon>
        <taxon>Streptophyta</taxon>
        <taxon>Embryophyta</taxon>
        <taxon>Tracheophyta</taxon>
        <taxon>Spermatophyta</taxon>
        <taxon>Magnoliopsida</taxon>
        <taxon>eudicotyledons</taxon>
        <taxon>Gunneridae</taxon>
        <taxon>Pentapetalae</taxon>
        <taxon>asterids</taxon>
        <taxon>campanulids</taxon>
        <taxon>Asterales</taxon>
        <taxon>Asteraceae</taxon>
        <taxon>Asteroideae</taxon>
        <taxon>Heliantheae alliance</taxon>
        <taxon>Heliantheae</taxon>
        <taxon>Helianthus</taxon>
    </lineage>
</organism>
<evidence type="ECO:0000313" key="2">
    <source>
        <dbReference type="Proteomes" id="UP000215914"/>
    </source>
</evidence>
<keyword evidence="2" id="KW-1185">Reference proteome</keyword>
<dbReference type="Gramene" id="mRNA:HanXRQr2_Chr03g0092801">
    <property type="protein sequence ID" value="CDS:HanXRQr2_Chr03g0092801.1"/>
    <property type="gene ID" value="HanXRQr2_Chr03g0092801"/>
</dbReference>
<dbReference type="Proteomes" id="UP000215914">
    <property type="component" value="Unassembled WGS sequence"/>
</dbReference>
<proteinExistence type="predicted"/>
<dbReference type="EMBL" id="MNCJ02000318">
    <property type="protein sequence ID" value="KAF5812976.1"/>
    <property type="molecule type" value="Genomic_DNA"/>
</dbReference>
<dbReference type="PANTHER" id="PTHR33116:SF79">
    <property type="entry name" value="REVERSE TRANSCRIPTASE DOMAIN, ZINC FINGER, CCHC-TYPE-RELATED"/>
    <property type="match status" value="1"/>
</dbReference>
<dbReference type="AlphaFoldDB" id="A0A9K3NUC2"/>
<gene>
    <name evidence="1" type="ORF">HanXRQr2_Chr03g0092801</name>
</gene>
<reference evidence="1" key="1">
    <citation type="journal article" date="2017" name="Nature">
        <title>The sunflower genome provides insights into oil metabolism, flowering and Asterid evolution.</title>
        <authorList>
            <person name="Badouin H."/>
            <person name="Gouzy J."/>
            <person name="Grassa C.J."/>
            <person name="Murat F."/>
            <person name="Staton S.E."/>
            <person name="Cottret L."/>
            <person name="Lelandais-Briere C."/>
            <person name="Owens G.L."/>
            <person name="Carrere S."/>
            <person name="Mayjonade B."/>
            <person name="Legrand L."/>
            <person name="Gill N."/>
            <person name="Kane N.C."/>
            <person name="Bowers J.E."/>
            <person name="Hubner S."/>
            <person name="Bellec A."/>
            <person name="Berard A."/>
            <person name="Berges H."/>
            <person name="Blanchet N."/>
            <person name="Boniface M.C."/>
            <person name="Brunel D."/>
            <person name="Catrice O."/>
            <person name="Chaidir N."/>
            <person name="Claudel C."/>
            <person name="Donnadieu C."/>
            <person name="Faraut T."/>
            <person name="Fievet G."/>
            <person name="Helmstetter N."/>
            <person name="King M."/>
            <person name="Knapp S.J."/>
            <person name="Lai Z."/>
            <person name="Le Paslier M.C."/>
            <person name="Lippi Y."/>
            <person name="Lorenzon L."/>
            <person name="Mandel J.R."/>
            <person name="Marage G."/>
            <person name="Marchand G."/>
            <person name="Marquand E."/>
            <person name="Bret-Mestries E."/>
            <person name="Morien E."/>
            <person name="Nambeesan S."/>
            <person name="Nguyen T."/>
            <person name="Pegot-Espagnet P."/>
            <person name="Pouilly N."/>
            <person name="Raftis F."/>
            <person name="Sallet E."/>
            <person name="Schiex T."/>
            <person name="Thomas J."/>
            <person name="Vandecasteele C."/>
            <person name="Vares D."/>
            <person name="Vear F."/>
            <person name="Vautrin S."/>
            <person name="Crespi M."/>
            <person name="Mangin B."/>
            <person name="Burke J.M."/>
            <person name="Salse J."/>
            <person name="Munos S."/>
            <person name="Vincourt P."/>
            <person name="Rieseberg L.H."/>
            <person name="Langlade N.B."/>
        </authorList>
    </citation>
    <scope>NUCLEOTIDE SEQUENCE</scope>
    <source>
        <tissue evidence="1">Leaves</tissue>
    </source>
</reference>
<sequence>MEALHIATKSEVDVGIFRGITTPCAGPKISHLLYADDALFVGEWSKDNYHNLARLLRCFHLSSGLKVNFSKSKVFGVEVGNDDISKMASVLGCERGLLPFTYLGLLVGSNMGLVKKIGNSYYLGLLNSCCPPMAL</sequence>
<name>A0A9K3NUC2_HELAN</name>
<accession>A0A9K3NUC2</accession>
<dbReference type="PANTHER" id="PTHR33116">
    <property type="entry name" value="REVERSE TRANSCRIPTASE ZINC-BINDING DOMAIN-CONTAINING PROTEIN-RELATED-RELATED"/>
    <property type="match status" value="1"/>
</dbReference>
<evidence type="ECO:0008006" key="3">
    <source>
        <dbReference type="Google" id="ProtNLM"/>
    </source>
</evidence>
<protein>
    <recommendedName>
        <fullName evidence="3">Reverse transcriptase domain-containing protein</fullName>
    </recommendedName>
</protein>
<evidence type="ECO:0000313" key="1">
    <source>
        <dbReference type="EMBL" id="KAF5812976.1"/>
    </source>
</evidence>
<comment type="caution">
    <text evidence="1">The sequence shown here is derived from an EMBL/GenBank/DDBJ whole genome shotgun (WGS) entry which is preliminary data.</text>
</comment>
<reference evidence="1" key="2">
    <citation type="submission" date="2020-06" db="EMBL/GenBank/DDBJ databases">
        <title>Helianthus annuus Genome sequencing and assembly Release 2.</title>
        <authorList>
            <person name="Gouzy J."/>
            <person name="Langlade N."/>
            <person name="Munos S."/>
        </authorList>
    </citation>
    <scope>NUCLEOTIDE SEQUENCE</scope>
    <source>
        <tissue evidence="1">Leaves</tissue>
    </source>
</reference>